<feature type="transmembrane region" description="Helical" evidence="1">
    <location>
        <begin position="102"/>
        <end position="120"/>
    </location>
</feature>
<name>A0ABT5G466_9ACTN</name>
<feature type="transmembrane region" description="Helical" evidence="1">
    <location>
        <begin position="140"/>
        <end position="164"/>
    </location>
</feature>
<gene>
    <name evidence="2" type="ORF">PO587_35035</name>
</gene>
<evidence type="ECO:0008006" key="4">
    <source>
        <dbReference type="Google" id="ProtNLM"/>
    </source>
</evidence>
<reference evidence="2 3" key="1">
    <citation type="journal article" date="2015" name="Int. J. Syst. Evol. Microbiol.">
        <title>Streptomyces gilvifuscus sp. nov., an actinomycete that produces antibacterial compounds isolated from soil.</title>
        <authorList>
            <person name="Nguyen T.M."/>
            <person name="Kim J."/>
        </authorList>
    </citation>
    <scope>NUCLEOTIDE SEQUENCE [LARGE SCALE GENOMIC DNA]</scope>
    <source>
        <strain evidence="2 3">T113</strain>
    </source>
</reference>
<feature type="transmembrane region" description="Helical" evidence="1">
    <location>
        <begin position="217"/>
        <end position="237"/>
    </location>
</feature>
<dbReference type="EMBL" id="JAQOSK010000017">
    <property type="protein sequence ID" value="MDC2959655.1"/>
    <property type="molecule type" value="Genomic_DNA"/>
</dbReference>
<feature type="transmembrane region" description="Helical" evidence="1">
    <location>
        <begin position="6"/>
        <end position="21"/>
    </location>
</feature>
<dbReference type="RefSeq" id="WP_200699566.1">
    <property type="nucleotide sequence ID" value="NZ_JAQOSK010000017.1"/>
</dbReference>
<organism evidence="2 3">
    <name type="scientific">Streptomyces gilvifuscus</name>
    <dbReference type="NCBI Taxonomy" id="1550617"/>
    <lineage>
        <taxon>Bacteria</taxon>
        <taxon>Bacillati</taxon>
        <taxon>Actinomycetota</taxon>
        <taxon>Actinomycetes</taxon>
        <taxon>Kitasatosporales</taxon>
        <taxon>Streptomycetaceae</taxon>
        <taxon>Streptomyces</taxon>
    </lineage>
</organism>
<evidence type="ECO:0000313" key="2">
    <source>
        <dbReference type="EMBL" id="MDC2959655.1"/>
    </source>
</evidence>
<keyword evidence="3" id="KW-1185">Reference proteome</keyword>
<keyword evidence="1" id="KW-0472">Membrane</keyword>
<feature type="transmembrane region" description="Helical" evidence="1">
    <location>
        <begin position="71"/>
        <end position="90"/>
    </location>
</feature>
<evidence type="ECO:0000256" key="1">
    <source>
        <dbReference type="SAM" id="Phobius"/>
    </source>
</evidence>
<accession>A0ABT5G466</accession>
<dbReference type="Proteomes" id="UP001221328">
    <property type="component" value="Unassembled WGS sequence"/>
</dbReference>
<keyword evidence="1" id="KW-1133">Transmembrane helix</keyword>
<sequence length="398" mass="42874">MSGAINYISCGLLWVALLFRLPDIRRHWSEPSLRAIIAVLGFASMCFLLGAPPTVALINSVSGIPNLAAPLTYAAITAYSAASLVLIACWRGGASVRRTARNWIYSYAGVLTGIAVLFAVGNPAEERRTDFDTFYATTPWVAEMVVLYLLAHLTAATVSAVWSLRWARETEVRRRPWLRASLLTIGTGTALSTGYSISKLAAIAARWSGRDWVTVGTSVSSLCAGLGALVTVTGFLLPMAGHHLSAWADFVRLAPLDALLDPVLEDRALRVERPRSPLLWGTWRRSTILNGLHEIEVFFDKALYEQVHDAELKRLREAAGAHGPEDGAQGRAVASAWAVTISAAARRSAQRSAGAFGESAPLPLPRDPKALVQIADAVRRTERRARCVAAGPARAGSL</sequence>
<keyword evidence="1" id="KW-0812">Transmembrane</keyword>
<dbReference type="InterPro" id="IPR050039">
    <property type="entry name" value="MAB_1171c-like"/>
</dbReference>
<feature type="transmembrane region" description="Helical" evidence="1">
    <location>
        <begin position="33"/>
        <end position="51"/>
    </location>
</feature>
<evidence type="ECO:0000313" key="3">
    <source>
        <dbReference type="Proteomes" id="UP001221328"/>
    </source>
</evidence>
<proteinExistence type="predicted"/>
<feature type="transmembrane region" description="Helical" evidence="1">
    <location>
        <begin position="176"/>
        <end position="197"/>
    </location>
</feature>
<comment type="caution">
    <text evidence="2">The sequence shown here is derived from an EMBL/GenBank/DDBJ whole genome shotgun (WGS) entry which is preliminary data.</text>
</comment>
<dbReference type="NCBIfam" id="NF042915">
    <property type="entry name" value="MAB_1171c_fam"/>
    <property type="match status" value="1"/>
</dbReference>
<protein>
    <recommendedName>
        <fullName evidence="4">Integral membrane protein</fullName>
    </recommendedName>
</protein>